<organism evidence="1 2">
    <name type="scientific">Phytophthora lilii</name>
    <dbReference type="NCBI Taxonomy" id="2077276"/>
    <lineage>
        <taxon>Eukaryota</taxon>
        <taxon>Sar</taxon>
        <taxon>Stramenopiles</taxon>
        <taxon>Oomycota</taxon>
        <taxon>Peronosporomycetes</taxon>
        <taxon>Peronosporales</taxon>
        <taxon>Peronosporaceae</taxon>
        <taxon>Phytophthora</taxon>
    </lineage>
</organism>
<accession>A0A9W6TC22</accession>
<proteinExistence type="predicted"/>
<dbReference type="EMBL" id="BSXW01000070">
    <property type="protein sequence ID" value="GMF11241.1"/>
    <property type="molecule type" value="Genomic_DNA"/>
</dbReference>
<keyword evidence="2" id="KW-1185">Reference proteome</keyword>
<sequence length="227" mass="25306">MQPLPDERHHGEHKFVPVLEKLINVWRRTRSPTQHVAEAISSTNRGQSTPILEIKVLVSVKSTSIAMQVCTYPLTMNKLVVVRVQQCDVTAAHFARLEQQNEQGTIVSRIDYPTLQVKISGMSEKLPSISRRPLLMNLTNHHLPISSGDTDDCTAFTINGSVNVYIIDHRGTGRSTLFDCVAAQATTPGSFAKGEFDPFEVSCVLKLWESNMEILQHSPSRVLQLCT</sequence>
<dbReference type="Proteomes" id="UP001165083">
    <property type="component" value="Unassembled WGS sequence"/>
</dbReference>
<name>A0A9W6TC22_9STRA</name>
<dbReference type="AlphaFoldDB" id="A0A9W6TC22"/>
<reference evidence="1" key="1">
    <citation type="submission" date="2023-04" db="EMBL/GenBank/DDBJ databases">
        <title>Phytophthora lilii NBRC 32176.</title>
        <authorList>
            <person name="Ichikawa N."/>
            <person name="Sato H."/>
            <person name="Tonouchi N."/>
        </authorList>
    </citation>
    <scope>NUCLEOTIDE SEQUENCE</scope>
    <source>
        <strain evidence="1">NBRC 32176</strain>
    </source>
</reference>
<comment type="caution">
    <text evidence="1">The sequence shown here is derived from an EMBL/GenBank/DDBJ whole genome shotgun (WGS) entry which is preliminary data.</text>
</comment>
<protein>
    <submittedName>
        <fullName evidence="1">Unnamed protein product</fullName>
    </submittedName>
</protein>
<evidence type="ECO:0000313" key="1">
    <source>
        <dbReference type="EMBL" id="GMF11241.1"/>
    </source>
</evidence>
<gene>
    <name evidence="1" type="ORF">Plil01_000196700</name>
</gene>
<evidence type="ECO:0000313" key="2">
    <source>
        <dbReference type="Proteomes" id="UP001165083"/>
    </source>
</evidence>
<dbReference type="OrthoDB" id="126639at2759"/>